<proteinExistence type="predicted"/>
<keyword evidence="6" id="KW-0472">Membrane</keyword>
<dbReference type="SUPFAM" id="SSF48452">
    <property type="entry name" value="TPR-like"/>
    <property type="match status" value="3"/>
</dbReference>
<keyword evidence="8" id="KW-0723">Serine/threonine-protein kinase</keyword>
<evidence type="ECO:0000256" key="5">
    <source>
        <dbReference type="PROSITE-ProRule" id="PRU10141"/>
    </source>
</evidence>
<feature type="binding site" evidence="5">
    <location>
        <position position="69"/>
    </location>
    <ligand>
        <name>ATP</name>
        <dbReference type="ChEBI" id="CHEBI:30616"/>
    </ligand>
</feature>
<dbReference type="PANTHER" id="PTHR43289">
    <property type="entry name" value="MITOGEN-ACTIVATED PROTEIN KINASE KINASE KINASE 20-RELATED"/>
    <property type="match status" value="1"/>
</dbReference>
<accession>A0A160DXF9</accession>
<gene>
    <name evidence="8" type="ORF">I596_3225</name>
</gene>
<keyword evidence="2 5" id="KW-0547">Nucleotide-binding</keyword>
<dbReference type="GO" id="GO:0004674">
    <property type="term" value="F:protein serine/threonine kinase activity"/>
    <property type="evidence" value="ECO:0007669"/>
    <property type="project" value="UniProtKB-KW"/>
</dbReference>
<dbReference type="PROSITE" id="PS00108">
    <property type="entry name" value="PROTEIN_KINASE_ST"/>
    <property type="match status" value="1"/>
</dbReference>
<sequence length="777" mass="84762">MAASGPSSGEDDRTHILDAGQAVASGMDEIGPGSRIGPYALLTFIGEGGMGQVFLAEQVEPIRRRVAVKLIRRQIADSLALAYFEIERQALARMEHPAIARVYDAGRTAQGYPYFAMEYVDGVSLSAWNRETRPDLATRLQVFAALTRGVQHAHERGIVHRDLKPDNVLVTEIDGQPHPKLIDFGIAIGVDGDGAGSVLRAGTTDYMSPEQFAEGHAAIDARSDVYSLGMILLRLLLPDPRLPVEPTQRPSELHARLRASIDGTTDPGLQAMPLELRHLLACALDPDRNRRYASAAALADDVQRYLWQRPLKAVPRTRRYRLRKYIRRNRAGVAFGVAITLTVLGGLGATLWSLARAEREAARSRVTAEFLSTVLSSVDPEIARDLDKTLLRKVLDEAAARAARELAAQPEVLAQIRTVIANSYLGLADYPRALEHATQARDSAVARYGAGSVEALSTLLAYGDALISTGKADEAEKLLRPAVAAAVLAAGSDAPLTLRLRQLQGQALRSLGRSEEAHAELVLAAAGLRETLGDDDGFTMNARVALAITLADLDRFDEAIAMLRELIERRSARLGADHPATLTMRNSLAVFYLQARRFADGERELRSLLEPTERQHGADNGYTLTIVGNLGGALRQQGKIAESGPYYRRAMEGTLRLYGTDHPSSIMTRHNFANWLLDDGQAEASLRAQQEALAAAGRVYPEPHPTEAEILTGLGKALTRLGRYAEAEQALLRSIDMKIATRGPDNSRLPLSREALRALYLAWNRPEDAARYAEAPR</sequence>
<dbReference type="Pfam" id="PF00069">
    <property type="entry name" value="Pkinase"/>
    <property type="match status" value="1"/>
</dbReference>
<dbReference type="SUPFAM" id="SSF56112">
    <property type="entry name" value="Protein kinase-like (PK-like)"/>
    <property type="match status" value="1"/>
</dbReference>
<dbReference type="InterPro" id="IPR011009">
    <property type="entry name" value="Kinase-like_dom_sf"/>
</dbReference>
<dbReference type="InterPro" id="IPR017441">
    <property type="entry name" value="Protein_kinase_ATP_BS"/>
</dbReference>
<evidence type="ECO:0000256" key="4">
    <source>
        <dbReference type="ARBA" id="ARBA00022840"/>
    </source>
</evidence>
<name>A0A160DXF9_9GAMM</name>
<feature type="domain" description="Protein kinase" evidence="7">
    <location>
        <begin position="39"/>
        <end position="306"/>
    </location>
</feature>
<dbReference type="KEGG" id="dko:I596_3225"/>
<dbReference type="Proteomes" id="UP000076830">
    <property type="component" value="Chromosome"/>
</dbReference>
<dbReference type="InterPro" id="IPR008271">
    <property type="entry name" value="Ser/Thr_kinase_AS"/>
</dbReference>
<keyword evidence="6" id="KW-1133">Transmembrane helix</keyword>
<dbReference type="InterPro" id="IPR000719">
    <property type="entry name" value="Prot_kinase_dom"/>
</dbReference>
<evidence type="ECO:0000256" key="1">
    <source>
        <dbReference type="ARBA" id="ARBA00022679"/>
    </source>
</evidence>
<dbReference type="Pfam" id="PF13424">
    <property type="entry name" value="TPR_12"/>
    <property type="match status" value="2"/>
</dbReference>
<dbReference type="SMART" id="SM00220">
    <property type="entry name" value="S_TKc"/>
    <property type="match status" value="1"/>
</dbReference>
<dbReference type="GO" id="GO:0005524">
    <property type="term" value="F:ATP binding"/>
    <property type="evidence" value="ECO:0007669"/>
    <property type="project" value="UniProtKB-UniRule"/>
</dbReference>
<dbReference type="InterPro" id="IPR019734">
    <property type="entry name" value="TPR_rpt"/>
</dbReference>
<evidence type="ECO:0000256" key="3">
    <source>
        <dbReference type="ARBA" id="ARBA00022777"/>
    </source>
</evidence>
<dbReference type="SMART" id="SM00028">
    <property type="entry name" value="TPR"/>
    <property type="match status" value="3"/>
</dbReference>
<evidence type="ECO:0000313" key="9">
    <source>
        <dbReference type="Proteomes" id="UP000076830"/>
    </source>
</evidence>
<dbReference type="CDD" id="cd14014">
    <property type="entry name" value="STKc_PknB_like"/>
    <property type="match status" value="1"/>
</dbReference>
<dbReference type="RefSeq" id="WP_083965625.1">
    <property type="nucleotide sequence ID" value="NZ_CP015249.1"/>
</dbReference>
<keyword evidence="3 8" id="KW-0418">Kinase</keyword>
<evidence type="ECO:0000256" key="2">
    <source>
        <dbReference type="ARBA" id="ARBA00022741"/>
    </source>
</evidence>
<dbReference type="Pfam" id="PF13374">
    <property type="entry name" value="TPR_10"/>
    <property type="match status" value="1"/>
</dbReference>
<dbReference type="PROSITE" id="PS00107">
    <property type="entry name" value="PROTEIN_KINASE_ATP"/>
    <property type="match status" value="1"/>
</dbReference>
<keyword evidence="9" id="KW-1185">Reference proteome</keyword>
<feature type="transmembrane region" description="Helical" evidence="6">
    <location>
        <begin position="331"/>
        <end position="355"/>
    </location>
</feature>
<keyword evidence="6" id="KW-0812">Transmembrane</keyword>
<reference evidence="8 9" key="1">
    <citation type="submission" date="2016-04" db="EMBL/GenBank/DDBJ databases">
        <title>Complete genome sequence of Dokdonella koreensis DS-123T.</title>
        <authorList>
            <person name="Kim J.F."/>
            <person name="Lee H."/>
            <person name="Kwak M.-J."/>
        </authorList>
    </citation>
    <scope>NUCLEOTIDE SEQUENCE [LARGE SCALE GENOMIC DNA]</scope>
    <source>
        <strain evidence="8 9">DS-123</strain>
    </source>
</reference>
<dbReference type="Gene3D" id="3.30.200.20">
    <property type="entry name" value="Phosphorylase Kinase, domain 1"/>
    <property type="match status" value="1"/>
</dbReference>
<dbReference type="OrthoDB" id="9801841at2"/>
<dbReference type="PROSITE" id="PS50011">
    <property type="entry name" value="PROTEIN_KINASE_DOM"/>
    <property type="match status" value="1"/>
</dbReference>
<evidence type="ECO:0000259" key="7">
    <source>
        <dbReference type="PROSITE" id="PS50011"/>
    </source>
</evidence>
<dbReference type="PANTHER" id="PTHR43289:SF6">
    <property type="entry name" value="SERINE_THREONINE-PROTEIN KINASE NEKL-3"/>
    <property type="match status" value="1"/>
</dbReference>
<keyword evidence="1" id="KW-0808">Transferase</keyword>
<dbReference type="InterPro" id="IPR011990">
    <property type="entry name" value="TPR-like_helical_dom_sf"/>
</dbReference>
<dbReference type="Gene3D" id="1.25.40.10">
    <property type="entry name" value="Tetratricopeptide repeat domain"/>
    <property type="match status" value="2"/>
</dbReference>
<evidence type="ECO:0000256" key="6">
    <source>
        <dbReference type="SAM" id="Phobius"/>
    </source>
</evidence>
<dbReference type="STRING" id="1300342.I596_3225"/>
<dbReference type="AlphaFoldDB" id="A0A160DXF9"/>
<protein>
    <submittedName>
        <fullName evidence="8">Serine/threonine protein kinase</fullName>
    </submittedName>
</protein>
<organism evidence="8 9">
    <name type="scientific">Dokdonella koreensis DS-123</name>
    <dbReference type="NCBI Taxonomy" id="1300342"/>
    <lineage>
        <taxon>Bacteria</taxon>
        <taxon>Pseudomonadati</taxon>
        <taxon>Pseudomonadota</taxon>
        <taxon>Gammaproteobacteria</taxon>
        <taxon>Lysobacterales</taxon>
        <taxon>Rhodanobacteraceae</taxon>
        <taxon>Dokdonella</taxon>
    </lineage>
</organism>
<dbReference type="Gene3D" id="1.10.510.10">
    <property type="entry name" value="Transferase(Phosphotransferase) domain 1"/>
    <property type="match status" value="1"/>
</dbReference>
<keyword evidence="4 5" id="KW-0067">ATP-binding</keyword>
<evidence type="ECO:0000313" key="8">
    <source>
        <dbReference type="EMBL" id="ANB19214.1"/>
    </source>
</evidence>
<dbReference type="EMBL" id="CP015249">
    <property type="protein sequence ID" value="ANB19214.1"/>
    <property type="molecule type" value="Genomic_DNA"/>
</dbReference>